<name>A0A1X1ZS58_9MYCO</name>
<dbReference type="RefSeq" id="WP_085077798.1">
    <property type="nucleotide sequence ID" value="NZ_JACKRZ010000139.1"/>
</dbReference>
<gene>
    <name evidence="3" type="ORF">AWC19_05055</name>
</gene>
<protein>
    <recommendedName>
        <fullName evidence="2">DUF6294 domain-containing protein</fullName>
    </recommendedName>
</protein>
<evidence type="ECO:0000313" key="3">
    <source>
        <dbReference type="EMBL" id="ORW26135.1"/>
    </source>
</evidence>
<sequence>MTPETTFDGDAPYAEPTLDKKQPACKSAPPVDLLSDVRERPVPSPYDVARKWWVWSGVTRVGDCALRDEMLTIRADGTANFFAHVKSSDDADRWVFHGGISLLDVHGVVLWTGPKLVGPPMTWQDEWTTWDEDFTFPTVWFESAAGARINQAHC</sequence>
<comment type="caution">
    <text evidence="3">The sequence shown here is derived from an EMBL/GenBank/DDBJ whole genome shotgun (WGS) entry which is preliminary data.</text>
</comment>
<proteinExistence type="predicted"/>
<keyword evidence="4" id="KW-1185">Reference proteome</keyword>
<accession>A0A1X1ZS58</accession>
<reference evidence="3 4" key="1">
    <citation type="submission" date="2016-01" db="EMBL/GenBank/DDBJ databases">
        <title>The new phylogeny of the genus Mycobacterium.</title>
        <authorList>
            <person name="Tarcisio F."/>
            <person name="Conor M."/>
            <person name="Antonella G."/>
            <person name="Elisabetta G."/>
            <person name="Giulia F.S."/>
            <person name="Sara T."/>
            <person name="Anna F."/>
            <person name="Clotilde B."/>
            <person name="Roberto B."/>
            <person name="Veronica D.S."/>
            <person name="Fabio R."/>
            <person name="Monica P."/>
            <person name="Olivier J."/>
            <person name="Enrico T."/>
            <person name="Nicola S."/>
        </authorList>
    </citation>
    <scope>NUCLEOTIDE SEQUENCE [LARGE SCALE GENOMIC DNA]</scope>
    <source>
        <strain evidence="3 4">DSM 44572</strain>
    </source>
</reference>
<dbReference type="Pfam" id="PF19811">
    <property type="entry name" value="DUF6294"/>
    <property type="match status" value="1"/>
</dbReference>
<dbReference type="OrthoDB" id="4717007at2"/>
<dbReference type="STRING" id="153971.AWC19_05055"/>
<feature type="region of interest" description="Disordered" evidence="1">
    <location>
        <begin position="1"/>
        <end position="26"/>
    </location>
</feature>
<dbReference type="EMBL" id="LQPJ01000089">
    <property type="protein sequence ID" value="ORW26135.1"/>
    <property type="molecule type" value="Genomic_DNA"/>
</dbReference>
<evidence type="ECO:0000313" key="4">
    <source>
        <dbReference type="Proteomes" id="UP000193529"/>
    </source>
</evidence>
<dbReference type="AlphaFoldDB" id="A0A1X1ZS58"/>
<organism evidence="3 4">
    <name type="scientific">Mycobacterium palustre</name>
    <dbReference type="NCBI Taxonomy" id="153971"/>
    <lineage>
        <taxon>Bacteria</taxon>
        <taxon>Bacillati</taxon>
        <taxon>Actinomycetota</taxon>
        <taxon>Actinomycetes</taxon>
        <taxon>Mycobacteriales</taxon>
        <taxon>Mycobacteriaceae</taxon>
        <taxon>Mycobacterium</taxon>
        <taxon>Mycobacterium simiae complex</taxon>
    </lineage>
</organism>
<dbReference type="InterPro" id="IPR046261">
    <property type="entry name" value="DUF6294"/>
</dbReference>
<evidence type="ECO:0000259" key="2">
    <source>
        <dbReference type="Pfam" id="PF19811"/>
    </source>
</evidence>
<evidence type="ECO:0000256" key="1">
    <source>
        <dbReference type="SAM" id="MobiDB-lite"/>
    </source>
</evidence>
<feature type="domain" description="DUF6294" evidence="2">
    <location>
        <begin position="71"/>
        <end position="154"/>
    </location>
</feature>
<dbReference type="Proteomes" id="UP000193529">
    <property type="component" value="Unassembled WGS sequence"/>
</dbReference>